<dbReference type="PANTHER" id="PTHR35368:SF1">
    <property type="entry name" value="HYDROPEROXIDE REDUCTASE"/>
    <property type="match status" value="1"/>
</dbReference>
<proteinExistence type="predicted"/>
<name>F4G1Y0_METCR</name>
<dbReference type="RefSeq" id="WP_013737367.1">
    <property type="nucleotide sequence ID" value="NC_015435.1"/>
</dbReference>
<dbReference type="Pfam" id="PF02566">
    <property type="entry name" value="OsmC"/>
    <property type="match status" value="1"/>
</dbReference>
<dbReference type="eggNOG" id="arCOG03686">
    <property type="taxonomic scope" value="Archaea"/>
</dbReference>
<dbReference type="Proteomes" id="UP000007812">
    <property type="component" value="Chromosome"/>
</dbReference>
<dbReference type="KEGG" id="mcn:Mcup_0764"/>
<dbReference type="InterPro" id="IPR052924">
    <property type="entry name" value="OsmC/Ohr_hydroprdx_reductase"/>
</dbReference>
<dbReference type="STRING" id="1006006.Mcup_0764"/>
<dbReference type="PATRIC" id="fig|1006006.8.peg.763"/>
<evidence type="ECO:0000313" key="2">
    <source>
        <dbReference type="Proteomes" id="UP000007812"/>
    </source>
</evidence>
<dbReference type="GeneID" id="10492955"/>
<gene>
    <name evidence="1" type="ordered locus">Mcup_0764</name>
</gene>
<dbReference type="InterPro" id="IPR003718">
    <property type="entry name" value="OsmC/Ohr_fam"/>
</dbReference>
<dbReference type="PANTHER" id="PTHR35368">
    <property type="entry name" value="HYDROPEROXIDE REDUCTASE"/>
    <property type="match status" value="1"/>
</dbReference>
<dbReference type="InterPro" id="IPR036102">
    <property type="entry name" value="OsmC/Ohrsf"/>
</dbReference>
<evidence type="ECO:0000313" key="1">
    <source>
        <dbReference type="EMBL" id="AEB94869.1"/>
    </source>
</evidence>
<reference evidence="1 2" key="1">
    <citation type="journal article" date="2011" name="J. Bacteriol.">
        <title>Complete genome sequence of Metallosphaera cuprina, a metal sulfide-oxidizing archaeon from a hot spring.</title>
        <authorList>
            <person name="Liu L.J."/>
            <person name="You X.Y."/>
            <person name="Zheng H."/>
            <person name="Wang S."/>
            <person name="Jiang C.Y."/>
            <person name="Liu S.J."/>
        </authorList>
    </citation>
    <scope>NUCLEOTIDE SEQUENCE [LARGE SCALE GENOMIC DNA]</scope>
    <source>
        <strain evidence="1 2">Ar-4</strain>
    </source>
</reference>
<dbReference type="AlphaFoldDB" id="F4G1Y0"/>
<dbReference type="SUPFAM" id="SSF82784">
    <property type="entry name" value="OsmC-like"/>
    <property type="match status" value="1"/>
</dbReference>
<dbReference type="Gene3D" id="3.30.300.20">
    <property type="match status" value="1"/>
</dbReference>
<protein>
    <submittedName>
        <fullName evidence="1">OsmC family protein</fullName>
    </submittedName>
</protein>
<accession>F4G1Y0</accession>
<sequence length="137" mass="15309">MITFTAEGRLDKDTAVININDNEFKIGLMGSDNPTPEEFLLGAALSCMMLTVYYVSKELNVKIEGVEGYIEGTLDPKGFQGEPGVPPGLLQVKYELTVLSNDERIEEVMKLSLRRCPLKDTLVRSVNVEVSWKIRKV</sequence>
<dbReference type="HOGENOM" id="CLU_1860694_0_0_2"/>
<dbReference type="InterPro" id="IPR015946">
    <property type="entry name" value="KH_dom-like_a/b"/>
</dbReference>
<dbReference type="EMBL" id="CP002656">
    <property type="protein sequence ID" value="AEB94869.1"/>
    <property type="molecule type" value="Genomic_DNA"/>
</dbReference>
<keyword evidence="2" id="KW-1185">Reference proteome</keyword>
<organism evidence="1 2">
    <name type="scientific">Metallosphaera cuprina (strain Ar-4)</name>
    <dbReference type="NCBI Taxonomy" id="1006006"/>
    <lineage>
        <taxon>Archaea</taxon>
        <taxon>Thermoproteota</taxon>
        <taxon>Thermoprotei</taxon>
        <taxon>Sulfolobales</taxon>
        <taxon>Sulfolobaceae</taxon>
        <taxon>Metallosphaera</taxon>
    </lineage>
</organism>